<gene>
    <name evidence="1" type="ORF">EAH76_20445</name>
</gene>
<evidence type="ECO:0000313" key="2">
    <source>
        <dbReference type="Proteomes" id="UP000319931"/>
    </source>
</evidence>
<reference evidence="1 2" key="1">
    <citation type="journal article" date="2019" name="Environ. Microbiol.">
        <title>Species interactions and distinct microbial communities in high Arctic permafrost affected cryosols are associated with the CH4 and CO2 gas fluxes.</title>
        <authorList>
            <person name="Altshuler I."/>
            <person name="Hamel J."/>
            <person name="Turney S."/>
            <person name="Magnuson E."/>
            <person name="Levesque R."/>
            <person name="Greer C."/>
            <person name="Whyte L.G."/>
        </authorList>
    </citation>
    <scope>NUCLEOTIDE SEQUENCE [LARGE SCALE GENOMIC DNA]</scope>
    <source>
        <strain evidence="1 2">E6.1</strain>
    </source>
</reference>
<comment type="caution">
    <text evidence="1">The sequence shown here is derived from an EMBL/GenBank/DDBJ whole genome shotgun (WGS) entry which is preliminary data.</text>
</comment>
<dbReference type="Proteomes" id="UP000319931">
    <property type="component" value="Unassembled WGS sequence"/>
</dbReference>
<dbReference type="AlphaFoldDB" id="A0A502FG44"/>
<organism evidence="1 2">
    <name type="scientific">Sphingomonas glacialis</name>
    <dbReference type="NCBI Taxonomy" id="658225"/>
    <lineage>
        <taxon>Bacteria</taxon>
        <taxon>Pseudomonadati</taxon>
        <taxon>Pseudomonadota</taxon>
        <taxon>Alphaproteobacteria</taxon>
        <taxon>Sphingomonadales</taxon>
        <taxon>Sphingomonadaceae</taxon>
        <taxon>Sphingomonas</taxon>
    </lineage>
</organism>
<name>A0A502FG44_9SPHN</name>
<keyword evidence="2" id="KW-1185">Reference proteome</keyword>
<proteinExistence type="predicted"/>
<protein>
    <submittedName>
        <fullName evidence="1">Uncharacterized protein</fullName>
    </submittedName>
</protein>
<accession>A0A502FG44</accession>
<sequence length="112" mass="12463">MMDISQHDRDAVLALVTETLRDVGRTTPPPETEQVDWLRGNAEWSDPDANGWVTLAPAESTVWVPKALVGWQVALESRDPLAPEWLEYPHLSLTRWPAVEAAVHGLYAAGEH</sequence>
<dbReference type="EMBL" id="RCZC01000009">
    <property type="protein sequence ID" value="TPG48202.1"/>
    <property type="molecule type" value="Genomic_DNA"/>
</dbReference>
<evidence type="ECO:0000313" key="1">
    <source>
        <dbReference type="EMBL" id="TPG48202.1"/>
    </source>
</evidence>